<comment type="caution">
    <text evidence="2">The sequence shown here is derived from an EMBL/GenBank/DDBJ whole genome shotgun (WGS) entry which is preliminary data.</text>
</comment>
<reference evidence="2 3" key="1">
    <citation type="journal article" date="2019" name="Nat. Plants">
        <title>Genome sequencing of Musa balbisiana reveals subgenome evolution and function divergence in polyploid bananas.</title>
        <authorList>
            <person name="Yao X."/>
        </authorList>
    </citation>
    <scope>NUCLEOTIDE SEQUENCE [LARGE SCALE GENOMIC DNA]</scope>
    <source>
        <strain evidence="3">cv. DH-PKW</strain>
        <tissue evidence="2">Leaves</tissue>
    </source>
</reference>
<keyword evidence="1" id="KW-0472">Membrane</keyword>
<keyword evidence="1" id="KW-1133">Transmembrane helix</keyword>
<evidence type="ECO:0000313" key="3">
    <source>
        <dbReference type="Proteomes" id="UP000317650"/>
    </source>
</evidence>
<proteinExistence type="predicted"/>
<keyword evidence="1" id="KW-0812">Transmembrane</keyword>
<evidence type="ECO:0000256" key="1">
    <source>
        <dbReference type="SAM" id="Phobius"/>
    </source>
</evidence>
<protein>
    <submittedName>
        <fullName evidence="2">Uncharacterized protein</fullName>
    </submittedName>
</protein>
<keyword evidence="3" id="KW-1185">Reference proteome</keyword>
<feature type="transmembrane region" description="Helical" evidence="1">
    <location>
        <begin position="166"/>
        <end position="191"/>
    </location>
</feature>
<name>A0A4S8IC84_MUSBA</name>
<evidence type="ECO:0000313" key="2">
    <source>
        <dbReference type="EMBL" id="THU45717.1"/>
    </source>
</evidence>
<dbReference type="Proteomes" id="UP000317650">
    <property type="component" value="Chromosome 2"/>
</dbReference>
<dbReference type="EMBL" id="PYDT01000011">
    <property type="protein sequence ID" value="THU45717.1"/>
    <property type="molecule type" value="Genomic_DNA"/>
</dbReference>
<dbReference type="AlphaFoldDB" id="A0A4S8IC84"/>
<accession>A0A4S8IC84</accession>
<organism evidence="2 3">
    <name type="scientific">Musa balbisiana</name>
    <name type="common">Banana</name>
    <dbReference type="NCBI Taxonomy" id="52838"/>
    <lineage>
        <taxon>Eukaryota</taxon>
        <taxon>Viridiplantae</taxon>
        <taxon>Streptophyta</taxon>
        <taxon>Embryophyta</taxon>
        <taxon>Tracheophyta</taxon>
        <taxon>Spermatophyta</taxon>
        <taxon>Magnoliopsida</taxon>
        <taxon>Liliopsida</taxon>
        <taxon>Zingiberales</taxon>
        <taxon>Musaceae</taxon>
        <taxon>Musa</taxon>
    </lineage>
</organism>
<sequence>MLLLLGLGRYYGGGGERSAAVCTSSNSFCRSSSSMRSFSRRRRSLSSFMRSISRSLLELKRSHLKRCRSIWKARCWYATRCSTSSAAFLLSHCRCCCSPPLDTAIISERSCCMELDDDNVSECGGDADIWEEALLSLLVPAVNPLLSSSSSPSSGAYGRDPPCRRVLLLLLFLVIVLVLLAVHVVVIVRLFRHALFFSGGSSSSAISGNLGRGRCGRRWVVEADLLLLIWRMWWRYLRRGRGSAGGGSSGVVKRCLELRSLRASSLALGERLSMVSRSVWFSTTRQAVPVPRRSFTRLYRLLRSLNLSSHCCGDTQKPFSIMARDTDFHFPFFCNKADAAAAAAADFLPLASAPWACCSPSPPAPPSSPTRYTTLMRSRTMLSVHFIRCHGEGDGDGCDTPPRRACSSTSSPYPASSSELMAGCCCFPRTAWPNACTRILDHQYTAGLPSQKELRLTQHRDFYVAAAIPNPRDRIN</sequence>
<gene>
    <name evidence="2" type="ORF">C4D60_Mb02t20930</name>
</gene>